<comment type="caution">
    <text evidence="2">The sequence shown here is derived from an EMBL/GenBank/DDBJ whole genome shotgun (WGS) entry which is preliminary data.</text>
</comment>
<reference evidence="2" key="1">
    <citation type="submission" date="2022-03" db="EMBL/GenBank/DDBJ databases">
        <authorList>
            <person name="Sayadi A."/>
        </authorList>
    </citation>
    <scope>NUCLEOTIDE SEQUENCE</scope>
</reference>
<sequence length="131" mass="15482">MNQCTINKSYSRHLNLQHYRHFHRRCHQQSYQLIRSFFFTLSFALPFSFFYSVLSICFFLLICSLLFFISKRFSFSGVSVYMMGDFFASIFLAILFLTVAPLLERVLALQILLMKLRKGLHCVKMGAHLFL</sequence>
<gene>
    <name evidence="2" type="ORF">ACAOBT_LOCUS16906</name>
</gene>
<name>A0A9P0L147_ACAOB</name>
<keyword evidence="1" id="KW-0472">Membrane</keyword>
<dbReference type="AlphaFoldDB" id="A0A9P0L147"/>
<evidence type="ECO:0000313" key="2">
    <source>
        <dbReference type="EMBL" id="CAH1985857.1"/>
    </source>
</evidence>
<keyword evidence="1" id="KW-0812">Transmembrane</keyword>
<accession>A0A9P0L147</accession>
<protein>
    <submittedName>
        <fullName evidence="2">Uncharacterized protein</fullName>
    </submittedName>
</protein>
<dbReference type="EMBL" id="CAKOFQ010006987">
    <property type="protein sequence ID" value="CAH1985857.1"/>
    <property type="molecule type" value="Genomic_DNA"/>
</dbReference>
<organism evidence="2 3">
    <name type="scientific">Acanthoscelides obtectus</name>
    <name type="common">Bean weevil</name>
    <name type="synonym">Bruchus obtectus</name>
    <dbReference type="NCBI Taxonomy" id="200917"/>
    <lineage>
        <taxon>Eukaryota</taxon>
        <taxon>Metazoa</taxon>
        <taxon>Ecdysozoa</taxon>
        <taxon>Arthropoda</taxon>
        <taxon>Hexapoda</taxon>
        <taxon>Insecta</taxon>
        <taxon>Pterygota</taxon>
        <taxon>Neoptera</taxon>
        <taxon>Endopterygota</taxon>
        <taxon>Coleoptera</taxon>
        <taxon>Polyphaga</taxon>
        <taxon>Cucujiformia</taxon>
        <taxon>Chrysomeloidea</taxon>
        <taxon>Chrysomelidae</taxon>
        <taxon>Bruchinae</taxon>
        <taxon>Bruchini</taxon>
        <taxon>Acanthoscelides</taxon>
    </lineage>
</organism>
<keyword evidence="1" id="KW-1133">Transmembrane helix</keyword>
<evidence type="ECO:0000256" key="1">
    <source>
        <dbReference type="SAM" id="Phobius"/>
    </source>
</evidence>
<feature type="transmembrane region" description="Helical" evidence="1">
    <location>
        <begin position="37"/>
        <end position="67"/>
    </location>
</feature>
<dbReference type="Proteomes" id="UP001152888">
    <property type="component" value="Unassembled WGS sequence"/>
</dbReference>
<proteinExistence type="predicted"/>
<evidence type="ECO:0000313" key="3">
    <source>
        <dbReference type="Proteomes" id="UP001152888"/>
    </source>
</evidence>
<keyword evidence="3" id="KW-1185">Reference proteome</keyword>
<feature type="transmembrane region" description="Helical" evidence="1">
    <location>
        <begin position="87"/>
        <end position="108"/>
    </location>
</feature>